<evidence type="ECO:0000256" key="6">
    <source>
        <dbReference type="ARBA" id="ARBA00023303"/>
    </source>
</evidence>
<evidence type="ECO:0000256" key="7">
    <source>
        <dbReference type="ARBA" id="ARBA00035120"/>
    </source>
</evidence>
<feature type="transmembrane region" description="Helical" evidence="10">
    <location>
        <begin position="36"/>
        <end position="58"/>
    </location>
</feature>
<accession>A0ABV1KZ19</accession>
<keyword evidence="2 10" id="KW-1003">Cell membrane</keyword>
<comment type="catalytic activity">
    <reaction evidence="8">
        <text>fluoride(in) = fluoride(out)</text>
        <dbReference type="Rhea" id="RHEA:76159"/>
        <dbReference type="ChEBI" id="CHEBI:17051"/>
    </reaction>
    <physiologicalReaction direction="left-to-right" evidence="8">
        <dbReference type="Rhea" id="RHEA:76160"/>
    </physiologicalReaction>
</comment>
<comment type="function">
    <text evidence="9 10">Fluoride-specific ion channel. Important for reducing fluoride concentration in the cell, thus reducing its toxicity.</text>
</comment>
<evidence type="ECO:0000256" key="4">
    <source>
        <dbReference type="ARBA" id="ARBA00022989"/>
    </source>
</evidence>
<evidence type="ECO:0000313" key="12">
    <source>
        <dbReference type="Proteomes" id="UP001493487"/>
    </source>
</evidence>
<reference evidence="11 12" key="1">
    <citation type="journal article" date="2023" name="Genome Announc.">
        <title>Pan-Genome Analyses of the Genus Cohnella and Proposal of the Novel Species Cohnella silvisoli sp. nov., Isolated from Forest Soil.</title>
        <authorList>
            <person name="Wang C."/>
            <person name="Mao L."/>
            <person name="Bao G."/>
            <person name="Zhu H."/>
        </authorList>
    </citation>
    <scope>NUCLEOTIDE SEQUENCE [LARGE SCALE GENOMIC DNA]</scope>
    <source>
        <strain evidence="11 12">NL03-T5-1</strain>
    </source>
</reference>
<name>A0ABV1KZ19_9BACL</name>
<dbReference type="PANTHER" id="PTHR28259">
    <property type="entry name" value="FLUORIDE EXPORT PROTEIN 1-RELATED"/>
    <property type="match status" value="1"/>
</dbReference>
<feature type="transmembrane region" description="Helical" evidence="10">
    <location>
        <begin position="64"/>
        <end position="85"/>
    </location>
</feature>
<dbReference type="Proteomes" id="UP001493487">
    <property type="component" value="Unassembled WGS sequence"/>
</dbReference>
<feature type="binding site" evidence="10">
    <location>
        <position position="75"/>
    </location>
    <ligand>
        <name>Na(+)</name>
        <dbReference type="ChEBI" id="CHEBI:29101"/>
        <note>structural</note>
    </ligand>
</feature>
<keyword evidence="3 10" id="KW-0812">Transmembrane</keyword>
<keyword evidence="12" id="KW-1185">Reference proteome</keyword>
<dbReference type="EMBL" id="JASKHM010000014">
    <property type="protein sequence ID" value="MEQ4485319.1"/>
    <property type="molecule type" value="Genomic_DNA"/>
</dbReference>
<keyword evidence="6 10" id="KW-0407">Ion channel</keyword>
<evidence type="ECO:0000256" key="5">
    <source>
        <dbReference type="ARBA" id="ARBA00023136"/>
    </source>
</evidence>
<dbReference type="Pfam" id="PF02537">
    <property type="entry name" value="CRCB"/>
    <property type="match status" value="1"/>
</dbReference>
<evidence type="ECO:0000256" key="10">
    <source>
        <dbReference type="HAMAP-Rule" id="MF_00454"/>
    </source>
</evidence>
<keyword evidence="10" id="KW-0915">Sodium</keyword>
<proteinExistence type="inferred from homology"/>
<keyword evidence="4 10" id="KW-1133">Transmembrane helix</keyword>
<gene>
    <name evidence="10" type="primary">fluC</name>
    <name evidence="10" type="synonym">crcB</name>
    <name evidence="11" type="ORF">QJS35_23300</name>
</gene>
<dbReference type="PANTHER" id="PTHR28259:SF1">
    <property type="entry name" value="FLUORIDE EXPORT PROTEIN 1-RELATED"/>
    <property type="match status" value="1"/>
</dbReference>
<keyword evidence="10" id="KW-0479">Metal-binding</keyword>
<evidence type="ECO:0000256" key="8">
    <source>
        <dbReference type="ARBA" id="ARBA00035585"/>
    </source>
</evidence>
<comment type="similarity">
    <text evidence="7 10">Belongs to the fluoride channel Fluc/FEX (TC 1.A.43) family.</text>
</comment>
<comment type="activity regulation">
    <text evidence="10">Na(+) is not transported, but it plays an essential structural role and its presence is essential for fluoride channel function.</text>
</comment>
<dbReference type="InterPro" id="IPR003691">
    <property type="entry name" value="FluC"/>
</dbReference>
<protein>
    <recommendedName>
        <fullName evidence="10">Fluoride-specific ion channel FluC</fullName>
    </recommendedName>
</protein>
<organism evidence="11 12">
    <name type="scientific">Cohnella silvisoli</name>
    <dbReference type="NCBI Taxonomy" id="2873699"/>
    <lineage>
        <taxon>Bacteria</taxon>
        <taxon>Bacillati</taxon>
        <taxon>Bacillota</taxon>
        <taxon>Bacilli</taxon>
        <taxon>Bacillales</taxon>
        <taxon>Paenibacillaceae</taxon>
        <taxon>Cohnella</taxon>
    </lineage>
</organism>
<evidence type="ECO:0000256" key="9">
    <source>
        <dbReference type="ARBA" id="ARBA00049940"/>
    </source>
</evidence>
<feature type="transmembrane region" description="Helical" evidence="10">
    <location>
        <begin position="97"/>
        <end position="120"/>
    </location>
</feature>
<evidence type="ECO:0000313" key="11">
    <source>
        <dbReference type="EMBL" id="MEQ4485319.1"/>
    </source>
</evidence>
<keyword evidence="10" id="KW-0406">Ion transport</keyword>
<feature type="transmembrane region" description="Helical" evidence="10">
    <location>
        <begin position="6"/>
        <end position="24"/>
    </location>
</feature>
<dbReference type="HAMAP" id="MF_00454">
    <property type="entry name" value="FluC"/>
    <property type="match status" value="1"/>
</dbReference>
<evidence type="ECO:0000256" key="1">
    <source>
        <dbReference type="ARBA" id="ARBA00004651"/>
    </source>
</evidence>
<feature type="binding site" evidence="10">
    <location>
        <position position="78"/>
    </location>
    <ligand>
        <name>Na(+)</name>
        <dbReference type="ChEBI" id="CHEBI:29101"/>
        <note>structural</note>
    </ligand>
</feature>
<comment type="caution">
    <text evidence="11">The sequence shown here is derived from an EMBL/GenBank/DDBJ whole genome shotgun (WGS) entry which is preliminary data.</text>
</comment>
<evidence type="ECO:0000256" key="3">
    <source>
        <dbReference type="ARBA" id="ARBA00022692"/>
    </source>
</evidence>
<comment type="subcellular location">
    <subcellularLocation>
        <location evidence="1 10">Cell membrane</location>
        <topology evidence="1 10">Multi-pass membrane protein</topology>
    </subcellularLocation>
</comment>
<sequence>MNESGLVILVGIGGALGALMRYGIGRLFVAKHKPSFYGTLIVNLAGSCAMGLFIGLHLEQEHLAAYAFAVIGILGGLTTYSTLNVQKATMCQKGSRITLALYLGATYFGGFGLTAIGVGLGDLLHT</sequence>
<dbReference type="RefSeq" id="WP_232187255.1">
    <property type="nucleotide sequence ID" value="NZ_JAIOAP010000012.1"/>
</dbReference>
<keyword evidence="5 10" id="KW-0472">Membrane</keyword>
<keyword evidence="10" id="KW-0813">Transport</keyword>
<evidence type="ECO:0000256" key="2">
    <source>
        <dbReference type="ARBA" id="ARBA00022475"/>
    </source>
</evidence>